<evidence type="ECO:0000256" key="6">
    <source>
        <dbReference type="HAMAP-Rule" id="MF_01328"/>
    </source>
</evidence>
<organism evidence="8 9">
    <name type="scientific">Candidatus Faecalibacterium intestinavium</name>
    <dbReference type="NCBI Taxonomy" id="2838580"/>
    <lineage>
        <taxon>Bacteria</taxon>
        <taxon>Bacillati</taxon>
        <taxon>Bacillota</taxon>
        <taxon>Clostridia</taxon>
        <taxon>Eubacteriales</taxon>
        <taxon>Oscillospiraceae</taxon>
        <taxon>Faecalibacterium</taxon>
    </lineage>
</organism>
<evidence type="ECO:0000256" key="7">
    <source>
        <dbReference type="SAM" id="MobiDB-lite"/>
    </source>
</evidence>
<dbReference type="GO" id="GO:0003735">
    <property type="term" value="F:structural constituent of ribosome"/>
    <property type="evidence" value="ECO:0007669"/>
    <property type="project" value="InterPro"/>
</dbReference>
<keyword evidence="6" id="KW-0699">rRNA-binding</keyword>
<reference evidence="8" key="2">
    <citation type="submission" date="2021-04" db="EMBL/GenBank/DDBJ databases">
        <authorList>
            <person name="Gilroy R."/>
        </authorList>
    </citation>
    <scope>NUCLEOTIDE SEQUENCE</scope>
    <source>
        <strain evidence="8">742</strain>
    </source>
</reference>
<dbReference type="InterPro" id="IPR023574">
    <property type="entry name" value="Ribosomal_uL4_dom_sf"/>
</dbReference>
<gene>
    <name evidence="6 8" type="primary">rplD</name>
    <name evidence="8" type="ORF">H9864_00445</name>
</gene>
<evidence type="ECO:0000256" key="5">
    <source>
        <dbReference type="ARBA" id="ARBA00035244"/>
    </source>
</evidence>
<dbReference type="HAMAP" id="MF_01328_B">
    <property type="entry name" value="Ribosomal_uL4_B"/>
    <property type="match status" value="1"/>
</dbReference>
<dbReference type="Gene3D" id="3.40.1370.10">
    <property type="match status" value="1"/>
</dbReference>
<dbReference type="AlphaFoldDB" id="A0A9E2KJ72"/>
<dbReference type="InterPro" id="IPR002136">
    <property type="entry name" value="Ribosomal_uL4"/>
</dbReference>
<feature type="region of interest" description="Disordered" evidence="7">
    <location>
        <begin position="55"/>
        <end position="78"/>
    </location>
</feature>
<accession>A0A9E2KJ72</accession>
<comment type="subunit">
    <text evidence="2 6">Part of the 50S ribosomal subunit.</text>
</comment>
<comment type="similarity">
    <text evidence="1 6">Belongs to the universal ribosomal protein uL4 family.</text>
</comment>
<comment type="caution">
    <text evidence="8">The sequence shown here is derived from an EMBL/GenBank/DDBJ whole genome shotgun (WGS) entry which is preliminary data.</text>
</comment>
<dbReference type="PANTHER" id="PTHR10746:SF6">
    <property type="entry name" value="LARGE RIBOSOMAL SUBUNIT PROTEIN UL4M"/>
    <property type="match status" value="1"/>
</dbReference>
<comment type="function">
    <text evidence="6">Forms part of the polypeptide exit tunnel.</text>
</comment>
<reference evidence="8" key="1">
    <citation type="journal article" date="2021" name="PeerJ">
        <title>Extensive microbial diversity within the chicken gut microbiome revealed by metagenomics and culture.</title>
        <authorList>
            <person name="Gilroy R."/>
            <person name="Ravi A."/>
            <person name="Getino M."/>
            <person name="Pursley I."/>
            <person name="Horton D.L."/>
            <person name="Alikhan N.F."/>
            <person name="Baker D."/>
            <person name="Gharbi K."/>
            <person name="Hall N."/>
            <person name="Watson M."/>
            <person name="Adriaenssens E.M."/>
            <person name="Foster-Nyarko E."/>
            <person name="Jarju S."/>
            <person name="Secka A."/>
            <person name="Antonio M."/>
            <person name="Oren A."/>
            <person name="Chaudhuri R.R."/>
            <person name="La Ragione R."/>
            <person name="Hildebrand F."/>
            <person name="Pallen M.J."/>
        </authorList>
    </citation>
    <scope>NUCLEOTIDE SEQUENCE</scope>
    <source>
        <strain evidence="8">742</strain>
    </source>
</reference>
<evidence type="ECO:0000256" key="2">
    <source>
        <dbReference type="ARBA" id="ARBA00011838"/>
    </source>
</evidence>
<dbReference type="EMBL" id="JAHLFH010000009">
    <property type="protein sequence ID" value="MBU3818847.1"/>
    <property type="molecule type" value="Genomic_DNA"/>
</dbReference>
<dbReference type="NCBIfam" id="TIGR03953">
    <property type="entry name" value="rplD_bact"/>
    <property type="match status" value="1"/>
</dbReference>
<dbReference type="PANTHER" id="PTHR10746">
    <property type="entry name" value="50S RIBOSOMAL PROTEIN L4"/>
    <property type="match status" value="1"/>
</dbReference>
<evidence type="ECO:0000313" key="9">
    <source>
        <dbReference type="Proteomes" id="UP000824178"/>
    </source>
</evidence>
<dbReference type="InterPro" id="IPR013005">
    <property type="entry name" value="Ribosomal_uL4-like"/>
</dbReference>
<keyword evidence="3 6" id="KW-0689">Ribosomal protein</keyword>
<proteinExistence type="inferred from homology"/>
<dbReference type="GO" id="GO:0006412">
    <property type="term" value="P:translation"/>
    <property type="evidence" value="ECO:0007669"/>
    <property type="project" value="UniProtKB-UniRule"/>
</dbReference>
<evidence type="ECO:0000256" key="4">
    <source>
        <dbReference type="ARBA" id="ARBA00023274"/>
    </source>
</evidence>
<dbReference type="SUPFAM" id="SSF52166">
    <property type="entry name" value="Ribosomal protein L4"/>
    <property type="match status" value="1"/>
</dbReference>
<dbReference type="GO" id="GO:0019843">
    <property type="term" value="F:rRNA binding"/>
    <property type="evidence" value="ECO:0007669"/>
    <property type="project" value="UniProtKB-UniRule"/>
</dbReference>
<evidence type="ECO:0000256" key="1">
    <source>
        <dbReference type="ARBA" id="ARBA00010528"/>
    </source>
</evidence>
<dbReference type="GO" id="GO:0005840">
    <property type="term" value="C:ribosome"/>
    <property type="evidence" value="ECO:0007669"/>
    <property type="project" value="UniProtKB-KW"/>
</dbReference>
<dbReference type="GO" id="GO:1990904">
    <property type="term" value="C:ribonucleoprotein complex"/>
    <property type="evidence" value="ECO:0007669"/>
    <property type="project" value="UniProtKB-KW"/>
</dbReference>
<comment type="function">
    <text evidence="6">One of the primary rRNA binding proteins, this protein initially binds near the 5'-end of the 23S rRNA. It is important during the early stages of 50S assembly. It makes multiple contacts with different domains of the 23S rRNA in the assembled 50S subunit and ribosome.</text>
</comment>
<dbReference type="Proteomes" id="UP000824178">
    <property type="component" value="Unassembled WGS sequence"/>
</dbReference>
<name>A0A9E2KJ72_9FIRM</name>
<protein>
    <recommendedName>
        <fullName evidence="5 6">Large ribosomal subunit protein uL4</fullName>
    </recommendedName>
</protein>
<dbReference type="Pfam" id="PF00573">
    <property type="entry name" value="Ribosomal_L4"/>
    <property type="match status" value="1"/>
</dbReference>
<evidence type="ECO:0000256" key="3">
    <source>
        <dbReference type="ARBA" id="ARBA00022980"/>
    </source>
</evidence>
<evidence type="ECO:0000313" key="8">
    <source>
        <dbReference type="EMBL" id="MBU3818847.1"/>
    </source>
</evidence>
<keyword evidence="6" id="KW-0694">RNA-binding</keyword>
<sequence>MAKFDVVDMNGKKVSEIELSDAVFGITPNEKAVHIAVVNFLANQRQGTQNTKIRKEVSGGGKKPWRQKGTGHARQGSIRAPQWTHGGVALGPKPRSYNYHINNKVKRLALLSVLSDKAASGNMIVVDKMAVEEYKTKAVVAMLNAVGAGKKNLLVNETVDAKFVKSAANIQGVKTTFAGSVNTYDVLNADKLIISQGAAKKLEEVLG</sequence>
<keyword evidence="4 6" id="KW-0687">Ribonucleoprotein</keyword>